<name>W6UQA1_ECHGR</name>
<comment type="caution">
    <text evidence="1">The sequence shown here is derived from an EMBL/GenBank/DDBJ whole genome shotgun (WGS) entry which is preliminary data.</text>
</comment>
<keyword evidence="2" id="KW-1185">Reference proteome</keyword>
<evidence type="ECO:0000313" key="1">
    <source>
        <dbReference type="EMBL" id="EUB55559.1"/>
    </source>
</evidence>
<dbReference type="RefSeq" id="XP_024346755.1">
    <property type="nucleotide sequence ID" value="XM_024498845.1"/>
</dbReference>
<dbReference type="CTD" id="36345311"/>
<evidence type="ECO:0000313" key="2">
    <source>
        <dbReference type="Proteomes" id="UP000019149"/>
    </source>
</evidence>
<dbReference type="EMBL" id="APAU02000155">
    <property type="protein sequence ID" value="EUB55559.1"/>
    <property type="molecule type" value="Genomic_DNA"/>
</dbReference>
<organism evidence="1 2">
    <name type="scientific">Echinococcus granulosus</name>
    <name type="common">Hydatid tapeworm</name>
    <dbReference type="NCBI Taxonomy" id="6210"/>
    <lineage>
        <taxon>Eukaryota</taxon>
        <taxon>Metazoa</taxon>
        <taxon>Spiralia</taxon>
        <taxon>Lophotrochozoa</taxon>
        <taxon>Platyhelminthes</taxon>
        <taxon>Cestoda</taxon>
        <taxon>Eucestoda</taxon>
        <taxon>Cyclophyllidea</taxon>
        <taxon>Taeniidae</taxon>
        <taxon>Echinococcus</taxon>
        <taxon>Echinococcus granulosus group</taxon>
    </lineage>
</organism>
<protein>
    <submittedName>
        <fullName evidence="1">Uncharacterized protein</fullName>
    </submittedName>
</protein>
<gene>
    <name evidence="1" type="ORF">EGR_09596</name>
</gene>
<dbReference type="Proteomes" id="UP000019149">
    <property type="component" value="Unassembled WGS sequence"/>
</dbReference>
<sequence>MPSVPTKIHTHFVLVSKKELKNHHPGPKTRETCLYLSHGYALKYHHYWHHWSFKKVYYLNEKLFCKKTCDPAQRGYFMLAIHSAFIFTAFKTKAAKSKFCHRSRPDTKIYIKGALFRLHAWGLGQITGEAEHFKEKLNHGTTTQGAPAYYLANRNAASFETANAPLFVGKLVAKAG</sequence>
<dbReference type="KEGG" id="egl:EGR_09596"/>
<dbReference type="GeneID" id="36345311"/>
<accession>W6UQA1</accession>
<reference evidence="1 2" key="1">
    <citation type="journal article" date="2013" name="Nat. Genet.">
        <title>The genome of the hydatid tapeworm Echinococcus granulosus.</title>
        <authorList>
            <person name="Zheng H."/>
            <person name="Zhang W."/>
            <person name="Zhang L."/>
            <person name="Zhang Z."/>
            <person name="Li J."/>
            <person name="Lu G."/>
            <person name="Zhu Y."/>
            <person name="Wang Y."/>
            <person name="Huang Y."/>
            <person name="Liu J."/>
            <person name="Kang H."/>
            <person name="Chen J."/>
            <person name="Wang L."/>
            <person name="Chen A."/>
            <person name="Yu S."/>
            <person name="Gao Z."/>
            <person name="Jin L."/>
            <person name="Gu W."/>
            <person name="Wang Z."/>
            <person name="Zhao L."/>
            <person name="Shi B."/>
            <person name="Wen H."/>
            <person name="Lin R."/>
            <person name="Jones M.K."/>
            <person name="Brejova B."/>
            <person name="Vinar T."/>
            <person name="Zhao G."/>
            <person name="McManus D.P."/>
            <person name="Chen Z."/>
            <person name="Zhou Y."/>
            <person name="Wang S."/>
        </authorList>
    </citation>
    <scope>NUCLEOTIDE SEQUENCE [LARGE SCALE GENOMIC DNA]</scope>
</reference>
<proteinExistence type="predicted"/>
<dbReference type="AlphaFoldDB" id="W6UQA1"/>